<dbReference type="SMART" id="SM00267">
    <property type="entry name" value="GGDEF"/>
    <property type="match status" value="1"/>
</dbReference>
<dbReference type="Proteomes" id="UP000006322">
    <property type="component" value="Unassembled WGS sequence"/>
</dbReference>
<protein>
    <recommendedName>
        <fullName evidence="2">diguanylate cyclase</fullName>
        <ecNumber evidence="2">2.7.7.65</ecNumber>
    </recommendedName>
</protein>
<dbReference type="Gene3D" id="3.30.70.270">
    <property type="match status" value="1"/>
</dbReference>
<dbReference type="InterPro" id="IPR000160">
    <property type="entry name" value="GGDEF_dom"/>
</dbReference>
<dbReference type="GO" id="GO:0019825">
    <property type="term" value="F:oxygen binding"/>
    <property type="evidence" value="ECO:0007669"/>
    <property type="project" value="InterPro"/>
</dbReference>
<dbReference type="GO" id="GO:0020037">
    <property type="term" value="F:heme binding"/>
    <property type="evidence" value="ECO:0007669"/>
    <property type="project" value="InterPro"/>
</dbReference>
<dbReference type="PANTHER" id="PTHR45138:SF6">
    <property type="entry name" value="DIGUANYLATE CYCLASE DGCN"/>
    <property type="match status" value="1"/>
</dbReference>
<feature type="domain" description="GGDEF" evidence="3">
    <location>
        <begin position="237"/>
        <end position="361"/>
    </location>
</feature>
<sequence>MAPQNRKSDNALLSAMLVSSRVTVERLNQLMIGNDSVKEMLMLCQLPITEQVPDIIDKVLSRHPQMADVTLRTQAYNLSTDLRGMLERYIQGIFTNEYDQQYISHRIELIILYKNIGVPAVTFVQFIDTLKGLLLKLVAHDIRLNLHKEPICLAISQLLQFDIELCVDSHLSHLKAEIDTLRRQNEELVGNFELAIAQRTKDLMQQVRLDPLTQIYNISAMQEMLDKELALAKRRQTKLSLVYFDVDHFKKINDTEGHIKGDEVLKDIAQTLRQCVRQTDIACRYGGDEFCLVLLECNAQEAQKVCEKLITTFQARYPTYSFSMGIAETGASEFVSVKQLIHLADQKMYLAKKEAGFKIVL</sequence>
<dbReference type="AlphaFoldDB" id="K6YH12"/>
<dbReference type="Gene3D" id="1.10.490.10">
    <property type="entry name" value="Globins"/>
    <property type="match status" value="1"/>
</dbReference>
<dbReference type="SUPFAM" id="SSF55073">
    <property type="entry name" value="Nucleotide cyclase"/>
    <property type="match status" value="1"/>
</dbReference>
<dbReference type="EMBL" id="BAER01000025">
    <property type="protein sequence ID" value="GAC32024.1"/>
    <property type="molecule type" value="Genomic_DNA"/>
</dbReference>
<comment type="caution">
    <text evidence="4">The sequence shown here is derived from an EMBL/GenBank/DDBJ whole genome shotgun (WGS) entry which is preliminary data.</text>
</comment>
<dbReference type="GO" id="GO:0005886">
    <property type="term" value="C:plasma membrane"/>
    <property type="evidence" value="ECO:0007669"/>
    <property type="project" value="TreeGrafter"/>
</dbReference>
<proteinExistence type="predicted"/>
<evidence type="ECO:0000256" key="2">
    <source>
        <dbReference type="ARBA" id="ARBA00012528"/>
    </source>
</evidence>
<dbReference type="CDD" id="cd01949">
    <property type="entry name" value="GGDEF"/>
    <property type="match status" value="1"/>
</dbReference>
<reference evidence="5" key="1">
    <citation type="journal article" date="2014" name="Environ. Microbiol.">
        <title>Comparative genomics of the marine bacterial genus Glaciecola reveals the high degree of genomic diversity and genomic characteristic for cold adaptation.</title>
        <authorList>
            <person name="Qin Q.L."/>
            <person name="Xie B.B."/>
            <person name="Yu Y."/>
            <person name="Shu Y.L."/>
            <person name="Rong J.C."/>
            <person name="Zhang Y.J."/>
            <person name="Zhao D.L."/>
            <person name="Chen X.L."/>
            <person name="Zhang X.Y."/>
            <person name="Chen B."/>
            <person name="Zhou B.C."/>
            <person name="Zhang Y.Z."/>
        </authorList>
    </citation>
    <scope>NUCLEOTIDE SEQUENCE [LARGE SCALE GENOMIC DNA]</scope>
    <source>
        <strain evidence="5">LMG 21857</strain>
    </source>
</reference>
<comment type="cofactor">
    <cofactor evidence="1">
        <name>Mg(2+)</name>
        <dbReference type="ChEBI" id="CHEBI:18420"/>
    </cofactor>
</comment>
<dbReference type="PROSITE" id="PS50887">
    <property type="entry name" value="GGDEF"/>
    <property type="match status" value="1"/>
</dbReference>
<dbReference type="Pfam" id="PF11563">
    <property type="entry name" value="Protoglobin"/>
    <property type="match status" value="1"/>
</dbReference>
<evidence type="ECO:0000313" key="4">
    <source>
        <dbReference type="EMBL" id="GAC32024.1"/>
    </source>
</evidence>
<dbReference type="InterPro" id="IPR012292">
    <property type="entry name" value="Globin/Proto"/>
</dbReference>
<dbReference type="FunFam" id="3.30.70.270:FF:000001">
    <property type="entry name" value="Diguanylate cyclase domain protein"/>
    <property type="match status" value="1"/>
</dbReference>
<dbReference type="NCBIfam" id="TIGR00254">
    <property type="entry name" value="GGDEF"/>
    <property type="match status" value="1"/>
</dbReference>
<evidence type="ECO:0000313" key="5">
    <source>
        <dbReference type="Proteomes" id="UP000006322"/>
    </source>
</evidence>
<dbReference type="EC" id="2.7.7.65" evidence="2"/>
<dbReference type="InterPro" id="IPR044398">
    <property type="entry name" value="Globin-sensor_dom"/>
</dbReference>
<evidence type="ECO:0000256" key="1">
    <source>
        <dbReference type="ARBA" id="ARBA00001946"/>
    </source>
</evidence>
<dbReference type="OrthoDB" id="9803824at2"/>
<name>K6YH12_9ALTE</name>
<accession>K6YH12</accession>
<dbReference type="InterPro" id="IPR029787">
    <property type="entry name" value="Nucleotide_cyclase"/>
</dbReference>
<organism evidence="4 5">
    <name type="scientific">Paraglaciecola polaris LMG 21857</name>
    <dbReference type="NCBI Taxonomy" id="1129793"/>
    <lineage>
        <taxon>Bacteria</taxon>
        <taxon>Pseudomonadati</taxon>
        <taxon>Pseudomonadota</taxon>
        <taxon>Gammaproteobacteria</taxon>
        <taxon>Alteromonadales</taxon>
        <taxon>Alteromonadaceae</taxon>
        <taxon>Paraglaciecola</taxon>
    </lineage>
</organism>
<dbReference type="PANTHER" id="PTHR45138">
    <property type="entry name" value="REGULATORY COMPONENTS OF SENSORY TRANSDUCTION SYSTEM"/>
    <property type="match status" value="1"/>
</dbReference>
<dbReference type="RefSeq" id="WP_007103828.1">
    <property type="nucleotide sequence ID" value="NZ_BAER01000025.1"/>
</dbReference>
<keyword evidence="5" id="KW-1185">Reference proteome</keyword>
<gene>
    <name evidence="4" type="ORF">GPLA_1109</name>
</gene>
<dbReference type="GO" id="GO:1902201">
    <property type="term" value="P:negative regulation of bacterial-type flagellum-dependent cell motility"/>
    <property type="evidence" value="ECO:0007669"/>
    <property type="project" value="TreeGrafter"/>
</dbReference>
<dbReference type="GO" id="GO:0052621">
    <property type="term" value="F:diguanylate cyclase activity"/>
    <property type="evidence" value="ECO:0007669"/>
    <property type="project" value="UniProtKB-EC"/>
</dbReference>
<dbReference type="InterPro" id="IPR043128">
    <property type="entry name" value="Rev_trsase/Diguanyl_cyclase"/>
</dbReference>
<dbReference type="Pfam" id="PF00990">
    <property type="entry name" value="GGDEF"/>
    <property type="match status" value="1"/>
</dbReference>
<dbReference type="STRING" id="1129793.GPLA_1109"/>
<evidence type="ECO:0000259" key="3">
    <source>
        <dbReference type="PROSITE" id="PS50887"/>
    </source>
</evidence>
<dbReference type="InterPro" id="IPR050469">
    <property type="entry name" value="Diguanylate_Cyclase"/>
</dbReference>
<dbReference type="GO" id="GO:0043709">
    <property type="term" value="P:cell adhesion involved in single-species biofilm formation"/>
    <property type="evidence" value="ECO:0007669"/>
    <property type="project" value="TreeGrafter"/>
</dbReference>